<proteinExistence type="predicted"/>
<dbReference type="Proteomes" id="UP000266723">
    <property type="component" value="Unassembled WGS sequence"/>
</dbReference>
<gene>
    <name evidence="2" type="ORF">DY000_02006656</name>
</gene>
<evidence type="ECO:0008006" key="4">
    <source>
        <dbReference type="Google" id="ProtNLM"/>
    </source>
</evidence>
<evidence type="ECO:0000313" key="2">
    <source>
        <dbReference type="EMBL" id="KAF3547388.1"/>
    </source>
</evidence>
<comment type="caution">
    <text evidence="2">The sequence shown here is derived from an EMBL/GenBank/DDBJ whole genome shotgun (WGS) entry which is preliminary data.</text>
</comment>
<protein>
    <recommendedName>
        <fullName evidence="4">ShKT domain-containing protein</fullName>
    </recommendedName>
</protein>
<organism evidence="2 3">
    <name type="scientific">Brassica cretica</name>
    <name type="common">Mustard</name>
    <dbReference type="NCBI Taxonomy" id="69181"/>
    <lineage>
        <taxon>Eukaryota</taxon>
        <taxon>Viridiplantae</taxon>
        <taxon>Streptophyta</taxon>
        <taxon>Embryophyta</taxon>
        <taxon>Tracheophyta</taxon>
        <taxon>Spermatophyta</taxon>
        <taxon>Magnoliopsida</taxon>
        <taxon>eudicotyledons</taxon>
        <taxon>Gunneridae</taxon>
        <taxon>Pentapetalae</taxon>
        <taxon>rosids</taxon>
        <taxon>malvids</taxon>
        <taxon>Brassicales</taxon>
        <taxon>Brassicaceae</taxon>
        <taxon>Brassiceae</taxon>
        <taxon>Brassica</taxon>
    </lineage>
</organism>
<keyword evidence="3" id="KW-1185">Reference proteome</keyword>
<feature type="region of interest" description="Disordered" evidence="1">
    <location>
        <begin position="1"/>
        <end position="69"/>
    </location>
</feature>
<accession>A0ABQ7C6R2</accession>
<evidence type="ECO:0000256" key="1">
    <source>
        <dbReference type="SAM" id="MobiDB-lite"/>
    </source>
</evidence>
<feature type="compositionally biased region" description="Basic and acidic residues" evidence="1">
    <location>
        <begin position="52"/>
        <end position="61"/>
    </location>
</feature>
<evidence type="ECO:0000313" key="3">
    <source>
        <dbReference type="Proteomes" id="UP000266723"/>
    </source>
</evidence>
<feature type="compositionally biased region" description="Polar residues" evidence="1">
    <location>
        <begin position="1"/>
        <end position="22"/>
    </location>
</feature>
<reference evidence="2 3" key="1">
    <citation type="journal article" date="2020" name="BMC Genomics">
        <title>Intraspecific diversification of the crop wild relative Brassica cretica Lam. using demographic model selection.</title>
        <authorList>
            <person name="Kioukis A."/>
            <person name="Michalopoulou V.A."/>
            <person name="Briers L."/>
            <person name="Pirintsos S."/>
            <person name="Studholme D.J."/>
            <person name="Pavlidis P."/>
            <person name="Sarris P.F."/>
        </authorList>
    </citation>
    <scope>NUCLEOTIDE SEQUENCE [LARGE SCALE GENOMIC DNA]</scope>
    <source>
        <strain evidence="3">cv. PFS-1207/04</strain>
    </source>
</reference>
<name>A0ABQ7C6R2_BRACR</name>
<feature type="compositionally biased region" description="Basic and acidic residues" evidence="1">
    <location>
        <begin position="23"/>
        <end position="34"/>
    </location>
</feature>
<dbReference type="EMBL" id="QGKV02000832">
    <property type="protein sequence ID" value="KAF3547388.1"/>
    <property type="molecule type" value="Genomic_DNA"/>
</dbReference>
<sequence>MSRISCSTIDGNQSGREASTTGSKHDAKTPKLDENPNFAHQDGSGKIFGNDRGGKISRNDRNQTNGPRSSRCLVAWDQNVVSTVQKAECLQKLEVSPCMEAPDIWEECWRPACVLNMQSAMWITRCRRACVRSHAKRHTGCHQPEADWLLSSINRHDLPSVSTNPDLSKPS</sequence>